<reference evidence="1" key="1">
    <citation type="submission" date="2022-07" db="EMBL/GenBank/DDBJ databases">
        <title>Phylogenomic reconstructions and comparative analyses of Kickxellomycotina fungi.</title>
        <authorList>
            <person name="Reynolds N.K."/>
            <person name="Stajich J.E."/>
            <person name="Barry K."/>
            <person name="Grigoriev I.V."/>
            <person name="Crous P."/>
            <person name="Smith M.E."/>
        </authorList>
    </citation>
    <scope>NUCLEOTIDE SEQUENCE</scope>
    <source>
        <strain evidence="1">Benny 63K</strain>
    </source>
</reference>
<evidence type="ECO:0000313" key="1">
    <source>
        <dbReference type="EMBL" id="KAJ1885604.1"/>
    </source>
</evidence>
<comment type="caution">
    <text evidence="1">The sequence shown here is derived from an EMBL/GenBank/DDBJ whole genome shotgun (WGS) entry which is preliminary data.</text>
</comment>
<keyword evidence="2" id="KW-1185">Reference proteome</keyword>
<dbReference type="Proteomes" id="UP001150581">
    <property type="component" value="Unassembled WGS sequence"/>
</dbReference>
<accession>A0ACC1I5F0</accession>
<proteinExistence type="predicted"/>
<gene>
    <name evidence="1" type="ORF">LPJ66_010037</name>
</gene>
<dbReference type="EMBL" id="JANBPG010002485">
    <property type="protein sequence ID" value="KAJ1885604.1"/>
    <property type="molecule type" value="Genomic_DNA"/>
</dbReference>
<protein>
    <submittedName>
        <fullName evidence="1">Uncharacterized protein</fullName>
    </submittedName>
</protein>
<name>A0ACC1I5F0_9FUNG</name>
<sequence length="187" mass="18524">MASVMNSGGPNGMHVDPSVSGMANTAGENNGGMSNADIVMAIFNAMNGGNGNGNGNMTAAAMHNSVSAAATAAITTPMSMDPSAGFDPSTFLLTQGISNSIISAGANIGVGANNNNNSGAGFGSGVQPMDWCFDWSLPTGLSNSMPHGDNVNVNDNDGDAVMSMDWSKSGAGGPSDTAARPGSTTRD</sequence>
<organism evidence="1 2">
    <name type="scientific">Kickxella alabastrina</name>
    <dbReference type="NCBI Taxonomy" id="61397"/>
    <lineage>
        <taxon>Eukaryota</taxon>
        <taxon>Fungi</taxon>
        <taxon>Fungi incertae sedis</taxon>
        <taxon>Zoopagomycota</taxon>
        <taxon>Kickxellomycotina</taxon>
        <taxon>Kickxellomycetes</taxon>
        <taxon>Kickxellales</taxon>
        <taxon>Kickxellaceae</taxon>
        <taxon>Kickxella</taxon>
    </lineage>
</organism>
<evidence type="ECO:0000313" key="2">
    <source>
        <dbReference type="Proteomes" id="UP001150581"/>
    </source>
</evidence>